<evidence type="ECO:0000313" key="1">
    <source>
        <dbReference type="EMBL" id="XBO39994.1"/>
    </source>
</evidence>
<name>A0AAU7JIM1_9HYPH</name>
<dbReference type="EMBL" id="CP157484">
    <property type="protein sequence ID" value="XBO39994.1"/>
    <property type="molecule type" value="Genomic_DNA"/>
</dbReference>
<protein>
    <submittedName>
        <fullName evidence="1">Uncharacterized protein</fullName>
    </submittedName>
</protein>
<dbReference type="RefSeq" id="WP_406856847.1">
    <property type="nucleotide sequence ID" value="NZ_CP157484.1"/>
</dbReference>
<gene>
    <name evidence="1" type="ORF">ABEG18_04220</name>
</gene>
<reference evidence="1" key="1">
    <citation type="submission" date="2024-05" db="EMBL/GenBank/DDBJ databases">
        <authorList>
            <person name="Kim S."/>
            <person name="Heo J."/>
            <person name="Choi H."/>
            <person name="Choi Y."/>
            <person name="Kwon S.-W."/>
            <person name="Kim Y."/>
        </authorList>
    </citation>
    <scope>NUCLEOTIDE SEQUENCE</scope>
    <source>
        <strain evidence="1">KACC 23698</strain>
    </source>
</reference>
<organism evidence="1">
    <name type="scientific">Alsobacter sp. KACC 23698</name>
    <dbReference type="NCBI Taxonomy" id="3149229"/>
    <lineage>
        <taxon>Bacteria</taxon>
        <taxon>Pseudomonadati</taxon>
        <taxon>Pseudomonadota</taxon>
        <taxon>Alphaproteobacteria</taxon>
        <taxon>Hyphomicrobiales</taxon>
        <taxon>Alsobacteraceae</taxon>
        <taxon>Alsobacter</taxon>
    </lineage>
</organism>
<sequence>MTTSALNEVLLVDRKRRPVVVLTTEDDDLTMAWFNASTLIVKVRKGAYSTLIHEHLGGVAVEVADR</sequence>
<accession>A0AAU7JIM1</accession>
<proteinExistence type="predicted"/>
<dbReference type="AlphaFoldDB" id="A0AAU7JIM1"/>